<sequence length="486" mass="53094">MSAGKICELKIIFRPPDGFDEDVEGGTVWFEAEYGGRFGVGIGCRGRRCRPTVFAVGGGGRGTVGISSDDFAGGDVDGQESDGEVEEDEDGGGKGRRKVAKVVGPRTVEVDFDTCMVGANVSRTVHLRNEGTLPTDFVVIPSTLDSGTPSDASSPFSIAPPEPTTLSSYATQAITLTFAPPYTVTHRPSSPSRPTATPPIRKFTQTFLINFARPGVAPMKLVCKAGSTEAPLMINTEVMDFKLCIAGRLYRDRIVLRNRHSTALKFWVDLGGNEKLDEKPRILDRVGPTEGNSDSEPKQEFKQIDTKSITTQFSRGRTDSMTLQIPAIGEVEISPRLAFVQPYEPFSVWLKLRPSIKAHTLLQDRKFCLPLTIKYMAADVECPIPLKIVGGVAVTDVEILGEDGGEMLDFGECSVWGTKTLNLRLRNGSRLAQTVRLSSSNASFKIDTTPVHLLPSQELIKEVRFEPVEEGHVETKLVCESVLDWR</sequence>
<accession>A0AAD5S1M9</accession>
<gene>
    <name evidence="4" type="ORF">HK097_006014</name>
</gene>
<feature type="compositionally biased region" description="Acidic residues" evidence="1">
    <location>
        <begin position="77"/>
        <end position="90"/>
    </location>
</feature>
<evidence type="ECO:0000256" key="1">
    <source>
        <dbReference type="SAM" id="MobiDB-lite"/>
    </source>
</evidence>
<keyword evidence="5" id="KW-1185">Reference proteome</keyword>
<dbReference type="AlphaFoldDB" id="A0AAD5S1M9"/>
<dbReference type="PANTHER" id="PTHR22538:SF0">
    <property type="entry name" value="CILIA- AND FLAGELLA-ASSOCIATED PROTEIN 74"/>
    <property type="match status" value="1"/>
</dbReference>
<name>A0AAD5S1M9_9FUNG</name>
<organism evidence="4 5">
    <name type="scientific">Rhizophlyctis rosea</name>
    <dbReference type="NCBI Taxonomy" id="64517"/>
    <lineage>
        <taxon>Eukaryota</taxon>
        <taxon>Fungi</taxon>
        <taxon>Fungi incertae sedis</taxon>
        <taxon>Chytridiomycota</taxon>
        <taxon>Chytridiomycota incertae sedis</taxon>
        <taxon>Chytridiomycetes</taxon>
        <taxon>Rhizophlyctidales</taxon>
        <taxon>Rhizophlyctidaceae</taxon>
        <taxon>Rhizophlyctis</taxon>
    </lineage>
</organism>
<dbReference type="EMBL" id="JADGJD010002819">
    <property type="protein sequence ID" value="KAJ3028191.1"/>
    <property type="molecule type" value="Genomic_DNA"/>
</dbReference>
<dbReference type="Pfam" id="PF24798">
    <property type="entry name" value="Ig-CFAP74_4th"/>
    <property type="match status" value="1"/>
</dbReference>
<dbReference type="InterPro" id="IPR056310">
    <property type="entry name" value="Ig-CFAP74_4th"/>
</dbReference>
<evidence type="ECO:0000313" key="5">
    <source>
        <dbReference type="Proteomes" id="UP001212841"/>
    </source>
</evidence>
<evidence type="ECO:0000259" key="2">
    <source>
        <dbReference type="Pfam" id="PF24778"/>
    </source>
</evidence>
<dbReference type="Pfam" id="PF24778">
    <property type="entry name" value="Ig-CFAP74_3rd"/>
    <property type="match status" value="1"/>
</dbReference>
<proteinExistence type="predicted"/>
<feature type="domain" description="CFAP74 third Ig-like" evidence="2">
    <location>
        <begin position="233"/>
        <end position="292"/>
    </location>
</feature>
<dbReference type="InterPro" id="IPR013783">
    <property type="entry name" value="Ig-like_fold"/>
</dbReference>
<comment type="caution">
    <text evidence="4">The sequence shown here is derived from an EMBL/GenBank/DDBJ whole genome shotgun (WGS) entry which is preliminary data.</text>
</comment>
<reference evidence="4" key="1">
    <citation type="submission" date="2020-05" db="EMBL/GenBank/DDBJ databases">
        <title>Phylogenomic resolution of chytrid fungi.</title>
        <authorList>
            <person name="Stajich J.E."/>
            <person name="Amses K."/>
            <person name="Simmons R."/>
            <person name="Seto K."/>
            <person name="Myers J."/>
            <person name="Bonds A."/>
            <person name="Quandt C.A."/>
            <person name="Barry K."/>
            <person name="Liu P."/>
            <person name="Grigoriev I."/>
            <person name="Longcore J.E."/>
            <person name="James T.Y."/>
        </authorList>
    </citation>
    <scope>NUCLEOTIDE SEQUENCE</scope>
    <source>
        <strain evidence="4">JEL0318</strain>
    </source>
</reference>
<evidence type="ECO:0000259" key="3">
    <source>
        <dbReference type="Pfam" id="PF24798"/>
    </source>
</evidence>
<feature type="region of interest" description="Disordered" evidence="1">
    <location>
        <begin position="65"/>
        <end position="100"/>
    </location>
</feature>
<dbReference type="InterPro" id="IPR056307">
    <property type="entry name" value="Ig-CFAP74_3rd"/>
</dbReference>
<dbReference type="Gene3D" id="2.60.40.10">
    <property type="entry name" value="Immunoglobulins"/>
    <property type="match status" value="2"/>
</dbReference>
<dbReference type="Proteomes" id="UP001212841">
    <property type="component" value="Unassembled WGS sequence"/>
</dbReference>
<feature type="domain" description="CFAP74 fourth Ig-like" evidence="3">
    <location>
        <begin position="407"/>
        <end position="483"/>
    </location>
</feature>
<protein>
    <submittedName>
        <fullName evidence="4">Uncharacterized protein</fullName>
    </submittedName>
</protein>
<feature type="non-terminal residue" evidence="4">
    <location>
        <position position="486"/>
    </location>
</feature>
<evidence type="ECO:0000313" key="4">
    <source>
        <dbReference type="EMBL" id="KAJ3028191.1"/>
    </source>
</evidence>
<dbReference type="PANTHER" id="PTHR22538">
    <property type="entry name" value="CILIA- AND FLAGELLA-ASSOCIATED PROTEIN 74"/>
    <property type="match status" value="1"/>
</dbReference>